<keyword evidence="3" id="KW-1185">Reference proteome</keyword>
<dbReference type="STRING" id="1195236.CTER_5068"/>
<accession>S0FHF7</accession>
<evidence type="ECO:0000313" key="2">
    <source>
        <dbReference type="EMBL" id="EMS69311.1"/>
    </source>
</evidence>
<protein>
    <submittedName>
        <fullName evidence="2">Uncharacterized protein</fullName>
    </submittedName>
</protein>
<dbReference type="eggNOG" id="COG4219">
    <property type="taxonomic scope" value="Bacteria"/>
</dbReference>
<dbReference type="AlphaFoldDB" id="S0FHF7"/>
<comment type="caution">
    <text evidence="2">The sequence shown here is derived from an EMBL/GenBank/DDBJ whole genome shotgun (WGS) entry which is preliminary data.</text>
</comment>
<feature type="chain" id="PRO_5038696152" evidence="1">
    <location>
        <begin position="23"/>
        <end position="175"/>
    </location>
</feature>
<name>S0FHF7_RUMCE</name>
<keyword evidence="1" id="KW-0732">Signal</keyword>
<dbReference type="PROSITE" id="PS51257">
    <property type="entry name" value="PROKAR_LIPOPROTEIN"/>
    <property type="match status" value="1"/>
</dbReference>
<feature type="signal peptide" evidence="1">
    <location>
        <begin position="1"/>
        <end position="22"/>
    </location>
</feature>
<organism evidence="2 3">
    <name type="scientific">Ruminiclostridium cellobioparum subsp. termitidis CT1112</name>
    <dbReference type="NCBI Taxonomy" id="1195236"/>
    <lineage>
        <taxon>Bacteria</taxon>
        <taxon>Bacillati</taxon>
        <taxon>Bacillota</taxon>
        <taxon>Clostridia</taxon>
        <taxon>Eubacteriales</taxon>
        <taxon>Oscillospiraceae</taxon>
        <taxon>Ruminiclostridium</taxon>
    </lineage>
</organism>
<reference evidence="2 3" key="1">
    <citation type="journal article" date="2013" name="Genome Announc.">
        <title>Draft Genome Sequence of the Cellulolytic, Mesophilic, Anaerobic Bacterium Clostridium termitidis Strain CT1112 (DSM 5398).</title>
        <authorList>
            <person name="Lal S."/>
            <person name="Ramachandran U."/>
            <person name="Zhang X."/>
            <person name="Munir R."/>
            <person name="Sparling R."/>
            <person name="Levin D.B."/>
        </authorList>
    </citation>
    <scope>NUCLEOTIDE SEQUENCE [LARGE SCALE GENOMIC DNA]</scope>
    <source>
        <strain evidence="2 3">CT1112</strain>
    </source>
</reference>
<sequence>MKKLADLMILTVLILFAFTGCANNAVMSPDADVMQNSANSTEKNIVYENKDYGFKFTLPASWENYKIINGTWEGRSAEAESEKLETGPVISIRHPLWTAENPRQDIPIMVLTVKQWEALQKGEFHIGAAPIGPTELGRNSKYVFALPARYNYAFPEGFEEVEKILQNKPLEPIEK</sequence>
<dbReference type="Proteomes" id="UP000014155">
    <property type="component" value="Unassembled WGS sequence"/>
</dbReference>
<evidence type="ECO:0000313" key="3">
    <source>
        <dbReference type="Proteomes" id="UP000014155"/>
    </source>
</evidence>
<gene>
    <name evidence="2" type="ORF">CTER_5068</name>
</gene>
<dbReference type="EMBL" id="AORV01000068">
    <property type="protein sequence ID" value="EMS69311.1"/>
    <property type="molecule type" value="Genomic_DNA"/>
</dbReference>
<evidence type="ECO:0000256" key="1">
    <source>
        <dbReference type="SAM" id="SignalP"/>
    </source>
</evidence>
<dbReference type="RefSeq" id="WP_004630629.1">
    <property type="nucleotide sequence ID" value="NZ_AORV01000068.1"/>
</dbReference>
<dbReference type="PATRIC" id="fig|1195236.3.peg.5263"/>
<proteinExistence type="predicted"/>